<accession>V8C827</accession>
<organism evidence="2 3">
    <name type="scientific">Helicobacter macacae MIT 99-5501</name>
    <dbReference type="NCBI Taxonomy" id="1357400"/>
    <lineage>
        <taxon>Bacteria</taxon>
        <taxon>Pseudomonadati</taxon>
        <taxon>Campylobacterota</taxon>
        <taxon>Epsilonproteobacteria</taxon>
        <taxon>Campylobacterales</taxon>
        <taxon>Helicobacteraceae</taxon>
        <taxon>Helicobacter</taxon>
    </lineage>
</organism>
<feature type="compositionally biased region" description="Low complexity" evidence="1">
    <location>
        <begin position="15"/>
        <end position="26"/>
    </location>
</feature>
<dbReference type="RefSeq" id="WP_023927752.1">
    <property type="nucleotide sequence ID" value="NZ_KI669454.1"/>
</dbReference>
<feature type="region of interest" description="Disordered" evidence="1">
    <location>
        <begin position="1"/>
        <end position="41"/>
    </location>
</feature>
<dbReference type="HOGENOM" id="CLU_1150618_0_0_7"/>
<comment type="caution">
    <text evidence="2">The sequence shown here is derived from an EMBL/GenBank/DDBJ whole genome shotgun (WGS) entry which is preliminary data.</text>
</comment>
<dbReference type="PATRIC" id="fig|1357400.3.peg.1403"/>
<name>V8C827_9HELI</name>
<protein>
    <submittedName>
        <fullName evidence="2">Uncharacterized protein</fullName>
    </submittedName>
</protein>
<gene>
    <name evidence="2" type="ORF">HMPREF2086_01026</name>
</gene>
<dbReference type="Proteomes" id="UP000018731">
    <property type="component" value="Unassembled WGS sequence"/>
</dbReference>
<keyword evidence="3" id="KW-1185">Reference proteome</keyword>
<dbReference type="EMBL" id="AZJI01000005">
    <property type="protein sequence ID" value="ETD23227.1"/>
    <property type="molecule type" value="Genomic_DNA"/>
</dbReference>
<sequence>MQKFHLNERERESSSRLISSPSIASEHNVSSPSRSTSGARGWVDTTSALQVNLTTANSANISVTNNTNANVSVIASERSWRGNPQKDIDYHENLCGFSCNDGTMDCHDLTSSSLAMTNKSVDCHANANAFARKTRQSRSFFSNDESFYAFSNAKDTHPQTPSAKEGAFKKPSYPHLCEKVSLAILATISTASINMLIALESTKLCTKSIISSRTDFCKQSSAGYLADFAPSSAIDFANPTK</sequence>
<evidence type="ECO:0000313" key="3">
    <source>
        <dbReference type="Proteomes" id="UP000018731"/>
    </source>
</evidence>
<reference evidence="2 3" key="1">
    <citation type="journal article" date="2014" name="Genome Announc.">
        <title>Draft genome sequences of six enterohepatic helicobacter species isolated from humans and one from rhesus macaques.</title>
        <authorList>
            <person name="Shen Z."/>
            <person name="Sheh A."/>
            <person name="Young S.K."/>
            <person name="Abouelliel A."/>
            <person name="Ward D.V."/>
            <person name="Earl A.M."/>
            <person name="Fox J.G."/>
        </authorList>
    </citation>
    <scope>NUCLEOTIDE SEQUENCE [LARGE SCALE GENOMIC DNA]</scope>
    <source>
        <strain evidence="2 3">MIT 99-5501</strain>
    </source>
</reference>
<feature type="compositionally biased region" description="Polar residues" evidence="1">
    <location>
        <begin position="27"/>
        <end position="41"/>
    </location>
</feature>
<evidence type="ECO:0000313" key="2">
    <source>
        <dbReference type="EMBL" id="ETD23227.1"/>
    </source>
</evidence>
<evidence type="ECO:0000256" key="1">
    <source>
        <dbReference type="SAM" id="MobiDB-lite"/>
    </source>
</evidence>
<proteinExistence type="predicted"/>
<dbReference type="AlphaFoldDB" id="V8C827"/>
<feature type="compositionally biased region" description="Basic and acidic residues" evidence="1">
    <location>
        <begin position="1"/>
        <end position="14"/>
    </location>
</feature>